<evidence type="ECO:0000313" key="2">
    <source>
        <dbReference type="Proteomes" id="UP000037696"/>
    </source>
</evidence>
<sequence>MVPEAAVKLVFTLDLCGAQAAPPHQHLLTLEHSYASNFAIMEPAQTQLARALPPLNLNFGTANSSIHSDRVSLAYMQQWDSFVRDAFDLFRQTPITHEVTIHDEDELYTVGNELGLTGRFIRNLCDPVIKALKPLLGMSSMRFADIQAICHASDVVPDVSLGLVNSERTPDNVYLVGELKTSWTVPEAYMRLNQPNTSYHLEPLIGMSLLISYSSRGLLRQLANQMRMASLQYGFISTYNSTVFVKRTPDNCFLLSQPVKYNALQPSLRQLFAGFCLMALSEPRYHESPSFPPTSLRGAPPVRVSNRLRGHDDPSAPPAATGTEVITPTSVILDNGSTAPIIVNCCQQISTPSVDDKAVWLASINNSPVILKCWRPKLDQLFDSEAGVYERIWQKQPPGTNLFARWIAMGRIICSSVFPVGYAIVLQYRDGAKLSDTWHTLNELERAYVKTQCLNGINALRQVAVRIDDAGMHNVLYSISSRTVTLLDFETAVEVEPNTLIPTFHEMGAIFGPNAMLGHEHGG</sequence>
<comment type="caution">
    <text evidence="1">The sequence shown here is derived from an EMBL/GenBank/DDBJ whole genome shotgun (WGS) entry which is preliminary data.</text>
</comment>
<dbReference type="AlphaFoldDB" id="A0A0M8NXE7"/>
<protein>
    <recommendedName>
        <fullName evidence="3">Protein kinase domain-containing protein</fullName>
    </recommendedName>
</protein>
<reference evidence="1 2" key="1">
    <citation type="submission" date="2015-08" db="EMBL/GenBank/DDBJ databases">
        <title>Genome sequencing of Penicillium nordicum.</title>
        <authorList>
            <person name="Nguyen H.D."/>
            <person name="Seifert K.A."/>
        </authorList>
    </citation>
    <scope>NUCLEOTIDE SEQUENCE [LARGE SCALE GENOMIC DNA]</scope>
    <source>
        <strain evidence="1 2">DAOMC 185683</strain>
    </source>
</reference>
<name>A0A0M8NXE7_9EURO</name>
<keyword evidence="2" id="KW-1185">Reference proteome</keyword>
<proteinExistence type="predicted"/>
<dbReference type="Proteomes" id="UP000037696">
    <property type="component" value="Unassembled WGS sequence"/>
</dbReference>
<dbReference type="OrthoDB" id="2156052at2759"/>
<accession>A0A0M8NXE7</accession>
<gene>
    <name evidence="1" type="ORF">ACN38_g9899</name>
</gene>
<dbReference type="EMBL" id="LHQQ01000211">
    <property type="protein sequence ID" value="KOS39257.1"/>
    <property type="molecule type" value="Genomic_DNA"/>
</dbReference>
<evidence type="ECO:0008006" key="3">
    <source>
        <dbReference type="Google" id="ProtNLM"/>
    </source>
</evidence>
<evidence type="ECO:0000313" key="1">
    <source>
        <dbReference type="EMBL" id="KOS39257.1"/>
    </source>
</evidence>
<organism evidence="1 2">
    <name type="scientific">Penicillium nordicum</name>
    <dbReference type="NCBI Taxonomy" id="229535"/>
    <lineage>
        <taxon>Eukaryota</taxon>
        <taxon>Fungi</taxon>
        <taxon>Dikarya</taxon>
        <taxon>Ascomycota</taxon>
        <taxon>Pezizomycotina</taxon>
        <taxon>Eurotiomycetes</taxon>
        <taxon>Eurotiomycetidae</taxon>
        <taxon>Eurotiales</taxon>
        <taxon>Aspergillaceae</taxon>
        <taxon>Penicillium</taxon>
    </lineage>
</organism>
<dbReference type="STRING" id="229535.A0A0M8NXE7"/>